<feature type="transmembrane region" description="Helical" evidence="8">
    <location>
        <begin position="181"/>
        <end position="200"/>
    </location>
</feature>
<dbReference type="PANTHER" id="PTHR38686">
    <property type="entry name" value="APOLIPOPROTEIN N-ACYLTRANSFERASE"/>
    <property type="match status" value="1"/>
</dbReference>
<evidence type="ECO:0000259" key="10">
    <source>
        <dbReference type="PROSITE" id="PS50263"/>
    </source>
</evidence>
<dbReference type="EC" id="2.3.1.269" evidence="8"/>
<feature type="compositionally biased region" description="Acidic residues" evidence="9">
    <location>
        <begin position="665"/>
        <end position="679"/>
    </location>
</feature>
<dbReference type="InterPro" id="IPR004563">
    <property type="entry name" value="Apolipo_AcylTrfase"/>
</dbReference>
<keyword evidence="4 8" id="KW-0812">Transmembrane</keyword>
<keyword evidence="7 8" id="KW-0012">Acyltransferase</keyword>
<feature type="compositionally biased region" description="Acidic residues" evidence="9">
    <location>
        <begin position="51"/>
        <end position="72"/>
    </location>
</feature>
<dbReference type="EMBL" id="AP022569">
    <property type="protein sequence ID" value="BBX45080.1"/>
    <property type="molecule type" value="Genomic_DNA"/>
</dbReference>
<comment type="subcellular location">
    <subcellularLocation>
        <location evidence="1 8">Cell membrane</location>
        <topology evidence="1 8">Multi-pass membrane protein</topology>
    </subcellularLocation>
</comment>
<comment type="catalytic activity">
    <reaction evidence="8">
        <text>N-terminal S-1,2-diacyl-sn-glyceryl-L-cysteinyl-[lipoprotein] + a glycerophospholipid = N-acyl-S-1,2-diacyl-sn-glyceryl-L-cysteinyl-[lipoprotein] + a 2-acyl-sn-glycero-3-phospholipid + H(+)</text>
        <dbReference type="Rhea" id="RHEA:48228"/>
        <dbReference type="Rhea" id="RHEA-COMP:14681"/>
        <dbReference type="Rhea" id="RHEA-COMP:14684"/>
        <dbReference type="ChEBI" id="CHEBI:15378"/>
        <dbReference type="ChEBI" id="CHEBI:136912"/>
        <dbReference type="ChEBI" id="CHEBI:140656"/>
        <dbReference type="ChEBI" id="CHEBI:140657"/>
        <dbReference type="ChEBI" id="CHEBI:140660"/>
        <dbReference type="EC" id="2.3.1.269"/>
    </reaction>
</comment>
<dbReference type="UniPathway" id="UPA00666"/>
<proteinExistence type="inferred from homology"/>
<gene>
    <name evidence="8" type="primary">lnt</name>
    <name evidence="11" type="ORF">MCOO_10950</name>
</gene>
<protein>
    <recommendedName>
        <fullName evidence="8">Apolipoprotein N-acyltransferase</fullName>
        <shortName evidence="8">ALP N-acyltransferase</shortName>
        <ecNumber evidence="8">2.3.1.269</ecNumber>
    </recommendedName>
</protein>
<dbReference type="KEGG" id="mcoo:MCOO_10950"/>
<feature type="domain" description="CN hydrolase" evidence="10">
    <location>
        <begin position="352"/>
        <end position="608"/>
    </location>
</feature>
<comment type="similarity">
    <text evidence="8">Belongs to the CN hydrolase family. Apolipoprotein N-acyltransferase subfamily.</text>
</comment>
<dbReference type="HAMAP" id="MF_01148">
    <property type="entry name" value="Lnt"/>
    <property type="match status" value="1"/>
</dbReference>
<dbReference type="Pfam" id="PF20154">
    <property type="entry name" value="LNT_N"/>
    <property type="match status" value="1"/>
</dbReference>
<dbReference type="GO" id="GO:0042158">
    <property type="term" value="P:lipoprotein biosynthetic process"/>
    <property type="evidence" value="ECO:0007669"/>
    <property type="project" value="UniProtKB-UniRule"/>
</dbReference>
<evidence type="ECO:0000256" key="1">
    <source>
        <dbReference type="ARBA" id="ARBA00004651"/>
    </source>
</evidence>
<dbReference type="InterPro" id="IPR003010">
    <property type="entry name" value="C-N_Hydrolase"/>
</dbReference>
<feature type="compositionally biased region" description="Basic and acidic residues" evidence="9">
    <location>
        <begin position="1"/>
        <end position="16"/>
    </location>
</feature>
<sequence length="694" mass="74900">MARGIGRFDPRKRPAENTDIIPAITDDPVTGEIPFNAVTDAVAGEIPLPDVEPDDHDDDVADSEVEPADADAGEPAGDRRDRLAELRGHTARAVTVSWQRLVHLSVLVAIWFAGQLRIRVPQLGRWLRPRLTRLVAAIAAGLLLCSSYPRFNWWWAAVIAFAVLAWVLTRPATTPAGGFGYGLLFGLAFYLPLISWISILVGAVPLAALVLLCAVFPGIFGLAAVVVRRLPGWPIWFAVLWAAQEWLKSTIPFGGFPWGVVAAGQTEGPFLPLVRLGSVPLLSLAIVLTGCSVAALVMEALSWWRTSRHRLADTPPAVMLPALCICLVLFLAAAVWPQVRRSGTGSGNEPTVTAAVVQGNVPRLGLEFNAQRLAVLGNDVRETRQLADDVRAGRAPQPDFVIWPEDASEIDPLLNPDAAQEISVAVEAIKAPILVGTVLDVPGRSREDPAQTNTVIVWNPKSGAGDRHDKRIVQPFGEYLPWRGFFKQLSGLADWAGYIIPVKGTGVVHAAGTPIGVATCWEVIFDRELRDSVRNGAQLLAVPANNANFNQTMSEQQLAFSKLRAVELDRYAVVASNVGISALVTPDGREQVRTNFFTPAYLDNQVRLKTTLTPAARWGPILQGLLLVAAVAILFAAILHNGWFNDLHRRLSELANRGGPAPERSDDDPPGDDVVADGDDGQHSAPHGAEKGDL</sequence>
<dbReference type="PANTHER" id="PTHR38686:SF1">
    <property type="entry name" value="APOLIPOPROTEIN N-ACYLTRANSFERASE"/>
    <property type="match status" value="1"/>
</dbReference>
<feature type="transmembrane region" description="Helical" evidence="8">
    <location>
        <begin position="153"/>
        <end position="169"/>
    </location>
</feature>
<evidence type="ECO:0000256" key="5">
    <source>
        <dbReference type="ARBA" id="ARBA00022989"/>
    </source>
</evidence>
<keyword evidence="6 8" id="KW-0472">Membrane</keyword>
<dbReference type="SUPFAM" id="SSF56317">
    <property type="entry name" value="Carbon-nitrogen hydrolase"/>
    <property type="match status" value="1"/>
</dbReference>
<feature type="transmembrane region" description="Helical" evidence="8">
    <location>
        <begin position="206"/>
        <end position="227"/>
    </location>
</feature>
<dbReference type="InterPro" id="IPR045378">
    <property type="entry name" value="LNT_N"/>
</dbReference>
<accession>A0A7I7KSK3</accession>
<dbReference type="Pfam" id="PF00795">
    <property type="entry name" value="CN_hydrolase"/>
    <property type="match status" value="1"/>
</dbReference>
<keyword evidence="5 8" id="KW-1133">Transmembrane helix</keyword>
<name>A0A7I7KSK3_9MYCO</name>
<feature type="transmembrane region" description="Helical" evidence="8">
    <location>
        <begin position="316"/>
        <end position="336"/>
    </location>
</feature>
<feature type="region of interest" description="Disordered" evidence="9">
    <location>
        <begin position="44"/>
        <end position="77"/>
    </location>
</feature>
<keyword evidence="3 8" id="KW-0808">Transferase</keyword>
<dbReference type="AlphaFoldDB" id="A0A7I7KSK3"/>
<dbReference type="GO" id="GO:0005886">
    <property type="term" value="C:plasma membrane"/>
    <property type="evidence" value="ECO:0007669"/>
    <property type="project" value="UniProtKB-SubCell"/>
</dbReference>
<dbReference type="PROSITE" id="PS50263">
    <property type="entry name" value="CN_HYDROLASE"/>
    <property type="match status" value="1"/>
</dbReference>
<dbReference type="Gene3D" id="3.60.110.10">
    <property type="entry name" value="Carbon-nitrogen hydrolase"/>
    <property type="match status" value="1"/>
</dbReference>
<dbReference type="GO" id="GO:0016410">
    <property type="term" value="F:N-acyltransferase activity"/>
    <property type="evidence" value="ECO:0007669"/>
    <property type="project" value="UniProtKB-UniRule"/>
</dbReference>
<feature type="transmembrane region" description="Helical" evidence="8">
    <location>
        <begin position="281"/>
        <end position="304"/>
    </location>
</feature>
<evidence type="ECO:0000313" key="11">
    <source>
        <dbReference type="EMBL" id="BBX45080.1"/>
    </source>
</evidence>
<keyword evidence="12" id="KW-1185">Reference proteome</keyword>
<dbReference type="CDD" id="cd07571">
    <property type="entry name" value="ALP_N-acyl_transferase"/>
    <property type="match status" value="1"/>
</dbReference>
<evidence type="ECO:0000256" key="4">
    <source>
        <dbReference type="ARBA" id="ARBA00022692"/>
    </source>
</evidence>
<evidence type="ECO:0000256" key="7">
    <source>
        <dbReference type="ARBA" id="ARBA00023315"/>
    </source>
</evidence>
<evidence type="ECO:0000256" key="6">
    <source>
        <dbReference type="ARBA" id="ARBA00023136"/>
    </source>
</evidence>
<evidence type="ECO:0000256" key="9">
    <source>
        <dbReference type="SAM" id="MobiDB-lite"/>
    </source>
</evidence>
<feature type="transmembrane region" description="Helical" evidence="8">
    <location>
        <begin position="625"/>
        <end position="644"/>
    </location>
</feature>
<feature type="region of interest" description="Disordered" evidence="9">
    <location>
        <begin position="1"/>
        <end position="32"/>
    </location>
</feature>
<dbReference type="RefSeq" id="WP_163775434.1">
    <property type="nucleotide sequence ID" value="NZ_AP022569.1"/>
</dbReference>
<evidence type="ECO:0000313" key="12">
    <source>
        <dbReference type="Proteomes" id="UP000465866"/>
    </source>
</evidence>
<feature type="region of interest" description="Disordered" evidence="9">
    <location>
        <begin position="655"/>
        <end position="694"/>
    </location>
</feature>
<organism evidence="11 12">
    <name type="scientific">Mycobacterium cookii</name>
    <dbReference type="NCBI Taxonomy" id="1775"/>
    <lineage>
        <taxon>Bacteria</taxon>
        <taxon>Bacillati</taxon>
        <taxon>Actinomycetota</taxon>
        <taxon>Actinomycetes</taxon>
        <taxon>Mycobacteriales</taxon>
        <taxon>Mycobacteriaceae</taxon>
        <taxon>Mycobacterium</taxon>
    </lineage>
</organism>
<dbReference type="InterPro" id="IPR036526">
    <property type="entry name" value="C-N_Hydrolase_sf"/>
</dbReference>
<keyword evidence="2 8" id="KW-1003">Cell membrane</keyword>
<reference evidence="11 12" key="1">
    <citation type="journal article" date="2019" name="Emerg. Microbes Infect.">
        <title>Comprehensive subspecies identification of 175 nontuberculous mycobacteria species based on 7547 genomic profiles.</title>
        <authorList>
            <person name="Matsumoto Y."/>
            <person name="Kinjo T."/>
            <person name="Motooka D."/>
            <person name="Nabeya D."/>
            <person name="Jung N."/>
            <person name="Uechi K."/>
            <person name="Horii T."/>
            <person name="Iida T."/>
            <person name="Fujita J."/>
            <person name="Nakamura S."/>
        </authorList>
    </citation>
    <scope>NUCLEOTIDE SEQUENCE [LARGE SCALE GENOMIC DNA]</scope>
    <source>
        <strain evidence="11 12">JCM 12404</strain>
    </source>
</reference>
<evidence type="ECO:0000256" key="3">
    <source>
        <dbReference type="ARBA" id="ARBA00022679"/>
    </source>
</evidence>
<evidence type="ECO:0000256" key="2">
    <source>
        <dbReference type="ARBA" id="ARBA00022475"/>
    </source>
</evidence>
<dbReference type="NCBIfam" id="TIGR00546">
    <property type="entry name" value="lnt"/>
    <property type="match status" value="1"/>
</dbReference>
<comment type="function">
    <text evidence="8">Catalyzes the phospholipid dependent N-acylation of the N-terminal cysteine of apolipoprotein, the last step in lipoprotein maturation.</text>
</comment>
<comment type="pathway">
    <text evidence="8">Protein modification; lipoprotein biosynthesis (N-acyl transfer).</text>
</comment>
<dbReference type="Proteomes" id="UP000465866">
    <property type="component" value="Chromosome"/>
</dbReference>
<evidence type="ECO:0000256" key="8">
    <source>
        <dbReference type="HAMAP-Rule" id="MF_01148"/>
    </source>
</evidence>